<dbReference type="InterPro" id="IPR033305">
    <property type="entry name" value="Hydin-like"/>
</dbReference>
<evidence type="ECO:0000256" key="1">
    <source>
        <dbReference type="ARBA" id="ARBA00004138"/>
    </source>
</evidence>
<evidence type="ECO:0000313" key="9">
    <source>
        <dbReference type="EMBL" id="WKD50609.1"/>
    </source>
</evidence>
<proteinExistence type="predicted"/>
<dbReference type="PROSITE" id="PS51208">
    <property type="entry name" value="AUTOTRANSPORTER"/>
    <property type="match status" value="1"/>
</dbReference>
<gene>
    <name evidence="9" type="ORF">M8T91_04055</name>
</gene>
<dbReference type="PANTHER" id="PTHR23053">
    <property type="entry name" value="DLEC1 DELETED IN LUNG AND ESOPHAGEAL CANCER 1"/>
    <property type="match status" value="1"/>
</dbReference>
<dbReference type="RefSeq" id="WP_301417066.1">
    <property type="nucleotide sequence ID" value="NZ_CP098023.1"/>
</dbReference>
<dbReference type="PROSITE" id="PS50194">
    <property type="entry name" value="FILAMIN_REPEAT"/>
    <property type="match status" value="5"/>
</dbReference>
<organism evidence="9 10">
    <name type="scientific">Microbulbifer spongiae</name>
    <dbReference type="NCBI Taxonomy" id="2944933"/>
    <lineage>
        <taxon>Bacteria</taxon>
        <taxon>Pseudomonadati</taxon>
        <taxon>Pseudomonadota</taxon>
        <taxon>Gammaproteobacteria</taxon>
        <taxon>Cellvibrionales</taxon>
        <taxon>Microbulbiferaceae</taxon>
        <taxon>Microbulbifer</taxon>
    </lineage>
</organism>
<feature type="region of interest" description="Disordered" evidence="6">
    <location>
        <begin position="147"/>
        <end position="168"/>
    </location>
</feature>
<comment type="subcellular location">
    <subcellularLocation>
        <location evidence="1">Cell projection</location>
        <location evidence="1">Cilium</location>
    </subcellularLocation>
    <subcellularLocation>
        <location evidence="2">Cytoplasm</location>
    </subcellularLocation>
</comment>
<dbReference type="PANTHER" id="PTHR23053:SF0">
    <property type="entry name" value="HYDROCEPHALUS-INDUCING PROTEIN HOMOLOG"/>
    <property type="match status" value="1"/>
</dbReference>
<evidence type="ECO:0000256" key="4">
    <source>
        <dbReference type="ARBA" id="ARBA00023069"/>
    </source>
</evidence>
<dbReference type="EMBL" id="CP098023">
    <property type="protein sequence ID" value="WKD50609.1"/>
    <property type="molecule type" value="Genomic_DNA"/>
</dbReference>
<accession>A0ABY9EG97</accession>
<evidence type="ECO:0000256" key="3">
    <source>
        <dbReference type="ARBA" id="ARBA00022490"/>
    </source>
</evidence>
<feature type="domain" description="Autotransporter" evidence="8">
    <location>
        <begin position="971"/>
        <end position="1230"/>
    </location>
</feature>
<evidence type="ECO:0000256" key="5">
    <source>
        <dbReference type="ARBA" id="ARBA00023273"/>
    </source>
</evidence>
<name>A0ABY9EG97_9GAMM</name>
<evidence type="ECO:0000256" key="7">
    <source>
        <dbReference type="SAM" id="SignalP"/>
    </source>
</evidence>
<feature type="region of interest" description="Disordered" evidence="6">
    <location>
        <begin position="613"/>
        <end position="636"/>
    </location>
</feature>
<feature type="compositionally biased region" description="Polar residues" evidence="6">
    <location>
        <begin position="626"/>
        <end position="636"/>
    </location>
</feature>
<feature type="signal peptide" evidence="7">
    <location>
        <begin position="1"/>
        <end position="20"/>
    </location>
</feature>
<dbReference type="InterPro" id="IPR005546">
    <property type="entry name" value="Autotransporte_beta"/>
</dbReference>
<feature type="region of interest" description="Disordered" evidence="6">
    <location>
        <begin position="913"/>
        <end position="960"/>
    </location>
</feature>
<keyword evidence="3" id="KW-0963">Cytoplasm</keyword>
<dbReference type="SMART" id="SM00869">
    <property type="entry name" value="Autotransporter"/>
    <property type="match status" value="1"/>
</dbReference>
<dbReference type="InterPro" id="IPR036709">
    <property type="entry name" value="Autotransporte_beta_dom_sf"/>
</dbReference>
<evidence type="ECO:0000313" key="10">
    <source>
        <dbReference type="Proteomes" id="UP001321520"/>
    </source>
</evidence>
<dbReference type="Gene3D" id="2.60.40.10">
    <property type="entry name" value="Immunoglobulins"/>
    <property type="match status" value="6"/>
</dbReference>
<sequence length="1230" mass="125728">MRYCIGLVLPVLLLVFGFHAGEAAAQSEIEVTSSEGGALPDGGTDAQGKEPVGVSKLVTYTISNTGLTDLTLMTASASAASNVTIDSISAPGSTLVTPGGTTNFIVQYTPSAAGAFSFDLSFVNNDGNENPYNFTVSGTAPGPEIEVTSSEGGALPDGGTDAQGKEPVGVSKSVTYTISNTGGGDLTLMTASASAASNVTIDSISAPGSTLVTPGGTTNFIVQYTPSAAGAFSFDLSFVNNDGNENPYNFRVSGTAPGPEIEVTSSEGGALPDGGTDAQGKEPVGVSKSVTYTISNTGGGDLTLMTASASAASNVTIDSISAPGSTLVTPGGTTNFIVQYTPSAAGAFSFELSFTNNDGDENPYNFTVSGTAPAPEIEVSSSESGALVDGGTDAQGEEQSGMAKTVTYTVSNTGTDDLTIATATTSAASNVTINSVSAPGSASVSAGGSTTFTVNYTPTAAGAFSFELRFTNNDGDENPYNFTVSGTANTLAPEIEVSSSEGGAVASGGTDTQGNEPAGTAKTVTYTVSNTGTDDLTIAMATTSAASNVTINSVSSPGSASVSAGGSTTFTVNYTPTAAGAFSFELSFTNNDADENPYTFTVRGTTVAPEIAVSSSEGGSVASGGTDTQGNEPTGTAKTITYTVSNTGTDDLTIATATTSAASNVTIDSVSAPGSTTVSAGDSTTFTVGYTPDLAGPFSFELSIVNNDADENPYAFTVNGIATGATAASLRIVSGSDQSAEINTQFDDPLVVQVVDASDSGVEGVAVTFTAPVSGASAIFAASGTRTEIVTTGSDGTATSSIVTANGIASQYRGGGQSSYSVEASVTSLGSVSFSLTNERNAAADIRKTQEVIASFVTNRADLIVSNQPKLVSRLKRRSLGNQSGGNRLNLNATPNAQSGSFQFSLRAFEDANNQPGNSLRSGTTRQRSSGSAKGTPLPRLMGVASSATSPNGKVTSASIDANEQASASQSWQSDWDVWASGTFALSQSDNFDTHSGLFFLGVDHSYNSDMVVGLMAQLDIAEEDNSRENTSADGFGWMAGPYTVLRLNENFYFDGSVAYGRSYNSVNALGLFEDEFQTERYLLQGGPTGDMKVGDITTISPFARLTYYFEEQESYTDSLGRVIPSQDFDLGRLEFGPRISWNLASSGGMLLTSYLSVSGIYDFNKLQDTVPTDAILISADEDFRARLELGGSLIIPDSNTHISFNGFYDGIGVSGFESYGVTIILDMAF</sequence>
<feature type="chain" id="PRO_5046212367" evidence="7">
    <location>
        <begin position="21"/>
        <end position="1230"/>
    </location>
</feature>
<reference evidence="9 10" key="1">
    <citation type="submission" date="2022-05" db="EMBL/GenBank/DDBJ databases">
        <title>Microbulbifer sp. nov., isolated from sponge.</title>
        <authorList>
            <person name="Gao L."/>
        </authorList>
    </citation>
    <scope>NUCLEOTIDE SEQUENCE [LARGE SCALE GENOMIC DNA]</scope>
    <source>
        <strain evidence="9 10">MI-G</strain>
    </source>
</reference>
<evidence type="ECO:0000256" key="6">
    <source>
        <dbReference type="SAM" id="MobiDB-lite"/>
    </source>
</evidence>
<feature type="compositionally biased region" description="Polar residues" evidence="6">
    <location>
        <begin position="946"/>
        <end position="960"/>
    </location>
</feature>
<keyword evidence="5" id="KW-0966">Cell projection</keyword>
<keyword evidence="4" id="KW-0969">Cilium</keyword>
<keyword evidence="10" id="KW-1185">Reference proteome</keyword>
<feature type="compositionally biased region" description="Low complexity" evidence="6">
    <location>
        <begin position="613"/>
        <end position="625"/>
    </location>
</feature>
<dbReference type="Pfam" id="PF03797">
    <property type="entry name" value="Autotransporter"/>
    <property type="match status" value="1"/>
</dbReference>
<evidence type="ECO:0000256" key="2">
    <source>
        <dbReference type="ARBA" id="ARBA00004496"/>
    </source>
</evidence>
<dbReference type="InterPro" id="IPR017868">
    <property type="entry name" value="Filamin/ABP280_repeat-like"/>
</dbReference>
<feature type="region of interest" description="Disordered" evidence="6">
    <location>
        <begin position="262"/>
        <end position="283"/>
    </location>
</feature>
<feature type="compositionally biased region" description="Low complexity" evidence="6">
    <location>
        <begin position="919"/>
        <end position="932"/>
    </location>
</feature>
<keyword evidence="7" id="KW-0732">Signal</keyword>
<dbReference type="NCBIfam" id="NF012200">
    <property type="entry name" value="choice_anch_D"/>
    <property type="match status" value="6"/>
</dbReference>
<dbReference type="Pfam" id="PF22544">
    <property type="entry name" value="HYDIN_VesB_CFA65-like_Ig"/>
    <property type="match status" value="5"/>
</dbReference>
<protein>
    <submittedName>
        <fullName evidence="9">Choice-of-anchor D domain-containing protein</fullName>
    </submittedName>
</protein>
<dbReference type="InterPro" id="IPR013783">
    <property type="entry name" value="Ig-like_fold"/>
</dbReference>
<dbReference type="InterPro" id="IPR053879">
    <property type="entry name" value="HYDIN_VesB_CFA65-like_Ig"/>
</dbReference>
<evidence type="ECO:0000259" key="8">
    <source>
        <dbReference type="PROSITE" id="PS51208"/>
    </source>
</evidence>
<dbReference type="Gene3D" id="2.40.128.130">
    <property type="entry name" value="Autotransporter beta-domain"/>
    <property type="match status" value="1"/>
</dbReference>
<dbReference type="SUPFAM" id="SSF103515">
    <property type="entry name" value="Autotransporter"/>
    <property type="match status" value="1"/>
</dbReference>
<dbReference type="Proteomes" id="UP001321520">
    <property type="component" value="Chromosome"/>
</dbReference>